<sequence length="358" mass="38474">MAGSPGLIRTRWRLLLPVLVLGVHALALDQLARHLAPPTVLQTMAPPLYTRLLQPAEPAVVVTVPPAPAPPAAGSPTRATARTVKPRPAASQPKAPPDDAAASMAPAAAAPEAEASPVTAGPGPAPAETVAAATPEAAAPAPPSLDDWPRDTRLSYRLGGRYRSGDLYGDARVQWQREGSLYQVRVDIDVTLLATLVMTSQGDVTPGGLMPRAYEEVTSRKRRAARFGETALELENGRSVPRPAGVQDTASQFVELAHRFATGRETLEVGRSVSLWLARPGAVDRWTYDVVEREILQTPNLGAVEAFHLKPRPIANPRGNITAEMWFAPSLQYLPVRIRVSMGEQAQVDLLVDRIEQR</sequence>
<reference evidence="2 3" key="1">
    <citation type="submission" date="2019-07" db="EMBL/GenBank/DDBJ databases">
        <title>Caenimonas sedimenti sp. nov., isolated from activated sludge.</title>
        <authorList>
            <person name="Xu J."/>
        </authorList>
    </citation>
    <scope>NUCLEOTIDE SEQUENCE [LARGE SCALE GENOMIC DNA]</scope>
    <source>
        <strain evidence="2 3">HX-9-20</strain>
    </source>
</reference>
<dbReference type="Pfam" id="PF11306">
    <property type="entry name" value="DUF3108"/>
    <property type="match status" value="1"/>
</dbReference>
<gene>
    <name evidence="2" type="ORF">FN976_15815</name>
</gene>
<accession>A0A562ZPI1</accession>
<feature type="compositionally biased region" description="Low complexity" evidence="1">
    <location>
        <begin position="74"/>
        <end position="139"/>
    </location>
</feature>
<dbReference type="InterPro" id="IPR021457">
    <property type="entry name" value="DUF3108"/>
</dbReference>
<name>A0A562ZPI1_9BURK</name>
<evidence type="ECO:0000256" key="1">
    <source>
        <dbReference type="SAM" id="MobiDB-lite"/>
    </source>
</evidence>
<keyword evidence="3" id="KW-1185">Reference proteome</keyword>
<comment type="caution">
    <text evidence="2">The sequence shown here is derived from an EMBL/GenBank/DDBJ whole genome shotgun (WGS) entry which is preliminary data.</text>
</comment>
<dbReference type="Proteomes" id="UP000318199">
    <property type="component" value="Unassembled WGS sequence"/>
</dbReference>
<organism evidence="2 3">
    <name type="scientific">Caenimonas sedimenti</name>
    <dbReference type="NCBI Taxonomy" id="2596921"/>
    <lineage>
        <taxon>Bacteria</taxon>
        <taxon>Pseudomonadati</taxon>
        <taxon>Pseudomonadota</taxon>
        <taxon>Betaproteobacteria</taxon>
        <taxon>Burkholderiales</taxon>
        <taxon>Comamonadaceae</taxon>
        <taxon>Caenimonas</taxon>
    </lineage>
</organism>
<dbReference type="AlphaFoldDB" id="A0A562ZPI1"/>
<evidence type="ECO:0000313" key="2">
    <source>
        <dbReference type="EMBL" id="TWO70443.1"/>
    </source>
</evidence>
<evidence type="ECO:0000313" key="3">
    <source>
        <dbReference type="Proteomes" id="UP000318199"/>
    </source>
</evidence>
<proteinExistence type="predicted"/>
<dbReference type="EMBL" id="VOBQ01000012">
    <property type="protein sequence ID" value="TWO70443.1"/>
    <property type="molecule type" value="Genomic_DNA"/>
</dbReference>
<dbReference type="OrthoDB" id="8526020at2"/>
<feature type="region of interest" description="Disordered" evidence="1">
    <location>
        <begin position="67"/>
        <end position="150"/>
    </location>
</feature>
<protein>
    <submittedName>
        <fullName evidence="2">DUF3108 domain-containing protein</fullName>
    </submittedName>
</protein>
<dbReference type="RefSeq" id="WP_145893999.1">
    <property type="nucleotide sequence ID" value="NZ_VOBQ01000012.1"/>
</dbReference>